<dbReference type="Proteomes" id="UP000830781">
    <property type="component" value="Plasmid pDSM110277_a"/>
</dbReference>
<sequence length="187" mass="20488">MGYDRSAFGIKQARDDTGHRLAEGDAQQVGGGDIGPDDSDDLVARQVRQAGMIARQLRIKLRFVGTLGQHVKIVLRQPQIGQQIGLRLGIMVLAHMKLRRFHPRQVAAKIGKRQRIVGGRARLDLLGLRDDKDAQSECAFDQARTAQNPQGLTDGPIPVWDWATKDAQIPAGGRVYFDSQPGCSLCG</sequence>
<evidence type="ECO:0000313" key="1">
    <source>
        <dbReference type="EMBL" id="UOA24672.1"/>
    </source>
</evidence>
<accession>A0AAX3AH63</accession>
<evidence type="ECO:0000313" key="2">
    <source>
        <dbReference type="Proteomes" id="UP000830781"/>
    </source>
</evidence>
<dbReference type="AlphaFoldDB" id="A0AAX3AH63"/>
<geneLocation type="plasmid" evidence="1 2">
    <name>pDSM110277_a</name>
</geneLocation>
<keyword evidence="1" id="KW-0614">Plasmid</keyword>
<organism evidence="1 2">
    <name type="scientific">Sulfitobacter pontiacus</name>
    <dbReference type="NCBI Taxonomy" id="60137"/>
    <lineage>
        <taxon>Bacteria</taxon>
        <taxon>Pseudomonadati</taxon>
        <taxon>Pseudomonadota</taxon>
        <taxon>Alphaproteobacteria</taxon>
        <taxon>Rhodobacterales</taxon>
        <taxon>Roseobacteraceae</taxon>
        <taxon>Sulfitobacter</taxon>
    </lineage>
</organism>
<protein>
    <submittedName>
        <fullName evidence="1">Uncharacterized protein</fullName>
    </submittedName>
</protein>
<keyword evidence="2" id="KW-1185">Reference proteome</keyword>
<name>A0AAX3AH63_9RHOB</name>
<reference evidence="2" key="1">
    <citation type="journal article" date="2022" name="Microorganisms">
        <title>Beyond the ABCs#Discovery of Three New Plasmid Types in Rhodobacterales (RepQ, RepY, RepW).</title>
        <authorList>
            <person name="Freese H.M."/>
            <person name="Ringel V."/>
            <person name="Overmann J."/>
            <person name="Petersen J."/>
        </authorList>
    </citation>
    <scope>NUCLEOTIDE SEQUENCE [LARGE SCALE GENOMIC DNA]</scope>
    <source>
        <strain evidence="2">DSM 110277</strain>
        <plasmid evidence="2">pDSM110277_a</plasmid>
    </source>
</reference>
<gene>
    <name evidence="1" type="ORF">DSM110277_03118</name>
</gene>
<proteinExistence type="predicted"/>
<dbReference type="EMBL" id="CP084960">
    <property type="protein sequence ID" value="UOA24672.1"/>
    <property type="molecule type" value="Genomic_DNA"/>
</dbReference>